<dbReference type="Proteomes" id="UP000008720">
    <property type="component" value="Chromosome"/>
</dbReference>
<name>E4TNE4_MARTH</name>
<dbReference type="InterPro" id="IPR022941">
    <property type="entry name" value="SRP54"/>
</dbReference>
<dbReference type="Gene3D" id="1.20.120.140">
    <property type="entry name" value="Signal recognition particle SRP54, nucleotide-binding domain"/>
    <property type="match status" value="1"/>
</dbReference>
<evidence type="ECO:0000313" key="12">
    <source>
        <dbReference type="Proteomes" id="UP000008720"/>
    </source>
</evidence>
<evidence type="ECO:0000256" key="2">
    <source>
        <dbReference type="ARBA" id="ARBA00022741"/>
    </source>
</evidence>
<dbReference type="CDD" id="cd18539">
    <property type="entry name" value="SRP_G"/>
    <property type="match status" value="1"/>
</dbReference>
<keyword evidence="4 9" id="KW-0694">RNA-binding</keyword>
<evidence type="ECO:0000256" key="1">
    <source>
        <dbReference type="ARBA" id="ARBA00005450"/>
    </source>
</evidence>
<dbReference type="SMART" id="SM00962">
    <property type="entry name" value="SRP54"/>
    <property type="match status" value="1"/>
</dbReference>
<dbReference type="Pfam" id="PF02881">
    <property type="entry name" value="SRP54_N"/>
    <property type="match status" value="1"/>
</dbReference>
<dbReference type="NCBIfam" id="TIGR00959">
    <property type="entry name" value="ffh"/>
    <property type="match status" value="1"/>
</dbReference>
<reference evidence="11 12" key="1">
    <citation type="journal article" date="2011" name="Stand. Genomic Sci.">
        <title>Complete genome sequence of Marivirga tractuosa type strain (H-43).</title>
        <authorList>
            <person name="Pagani I."/>
            <person name="Chertkov O."/>
            <person name="Lapidus A."/>
            <person name="Lucas S."/>
            <person name="Del Rio T.G."/>
            <person name="Tice H."/>
            <person name="Copeland A."/>
            <person name="Cheng J.F."/>
            <person name="Nolan M."/>
            <person name="Saunders E."/>
            <person name="Pitluck S."/>
            <person name="Held B."/>
            <person name="Goodwin L."/>
            <person name="Liolios K."/>
            <person name="Ovchinikova G."/>
            <person name="Ivanova N."/>
            <person name="Mavromatis K."/>
            <person name="Pati A."/>
            <person name="Chen A."/>
            <person name="Palaniappan K."/>
            <person name="Land M."/>
            <person name="Hauser L."/>
            <person name="Jeffries C.D."/>
            <person name="Detter J.C."/>
            <person name="Han C."/>
            <person name="Tapia R."/>
            <person name="Ngatchou-Djao O.D."/>
            <person name="Rohde M."/>
            <person name="Goker M."/>
            <person name="Spring S."/>
            <person name="Sikorski J."/>
            <person name="Woyke T."/>
            <person name="Bristow J."/>
            <person name="Eisen J.A."/>
            <person name="Markowitz V."/>
            <person name="Hugenholtz P."/>
            <person name="Klenk H.P."/>
            <person name="Kyrpides N.C."/>
        </authorList>
    </citation>
    <scope>NUCLEOTIDE SEQUENCE [LARGE SCALE GENOMIC DNA]</scope>
    <source>
        <strain evidence="12">ATCC 23168 / DSM 4126 / NBRC 15989 / NCIMB 1408 / VKM B-1430 / H-43</strain>
    </source>
</reference>
<dbReference type="GO" id="GO:0008312">
    <property type="term" value="F:7S RNA binding"/>
    <property type="evidence" value="ECO:0007669"/>
    <property type="project" value="InterPro"/>
</dbReference>
<feature type="domain" description="SRP54-type proteins GTP-binding" evidence="10">
    <location>
        <begin position="267"/>
        <end position="280"/>
    </location>
</feature>
<evidence type="ECO:0000256" key="5">
    <source>
        <dbReference type="ARBA" id="ARBA00023134"/>
    </source>
</evidence>
<dbReference type="Pfam" id="PF00448">
    <property type="entry name" value="SRP54"/>
    <property type="match status" value="1"/>
</dbReference>
<evidence type="ECO:0000256" key="9">
    <source>
        <dbReference type="HAMAP-Rule" id="MF_00306"/>
    </source>
</evidence>
<dbReference type="EMBL" id="CP002349">
    <property type="protein sequence ID" value="ADR20401.1"/>
    <property type="molecule type" value="Genomic_DNA"/>
</dbReference>
<evidence type="ECO:0000259" key="10">
    <source>
        <dbReference type="PROSITE" id="PS00300"/>
    </source>
</evidence>
<keyword evidence="6 9" id="KW-0733">Signal recognition particle</keyword>
<comment type="function">
    <text evidence="9">Involved in targeting and insertion of nascent membrane proteins into the cytoplasmic membrane. Binds to the hydrophobic signal sequence of the ribosome-nascent chain (RNC) as it emerges from the ribosomes. The SRP-RNC complex is then targeted to the cytoplasmic membrane where it interacts with the SRP receptor FtsY.</text>
</comment>
<keyword evidence="9" id="KW-0963">Cytoplasm</keyword>
<keyword evidence="3 9" id="KW-0378">Hydrolase</keyword>
<evidence type="ECO:0000256" key="8">
    <source>
        <dbReference type="ARBA" id="ARBA00048027"/>
    </source>
</evidence>
<keyword evidence="7 9" id="KW-0687">Ribonucleoprotein</keyword>
<evidence type="ECO:0000256" key="3">
    <source>
        <dbReference type="ARBA" id="ARBA00022801"/>
    </source>
</evidence>
<dbReference type="InterPro" id="IPR027417">
    <property type="entry name" value="P-loop_NTPase"/>
</dbReference>
<dbReference type="SUPFAM" id="SSF47446">
    <property type="entry name" value="Signal peptide-binding domain"/>
    <property type="match status" value="1"/>
</dbReference>
<dbReference type="HAMAP" id="MF_00306">
    <property type="entry name" value="SRP54"/>
    <property type="match status" value="1"/>
</dbReference>
<gene>
    <name evidence="9" type="primary">ffh</name>
    <name evidence="11" type="ordered locus">Ftrac_0395</name>
</gene>
<dbReference type="KEGG" id="mtt:Ftrac_0395"/>
<dbReference type="RefSeq" id="WP_013452552.1">
    <property type="nucleotide sequence ID" value="NC_014759.1"/>
</dbReference>
<evidence type="ECO:0000256" key="4">
    <source>
        <dbReference type="ARBA" id="ARBA00022884"/>
    </source>
</evidence>
<comment type="domain">
    <text evidence="9">Composed of three domains: the N-terminal N domain, which is responsible for interactions with the ribosome, the central G domain, which binds GTP, and the C-terminal M domain, which binds the RNA and the signal sequence of the RNC.</text>
</comment>
<feature type="binding site" evidence="9">
    <location>
        <begin position="246"/>
        <end position="249"/>
    </location>
    <ligand>
        <name>GTP</name>
        <dbReference type="ChEBI" id="CHEBI:37565"/>
    </ligand>
</feature>
<dbReference type="AlphaFoldDB" id="E4TNE4"/>
<comment type="catalytic activity">
    <reaction evidence="8 9">
        <text>GTP + H2O = GDP + phosphate + H(+)</text>
        <dbReference type="Rhea" id="RHEA:19669"/>
        <dbReference type="ChEBI" id="CHEBI:15377"/>
        <dbReference type="ChEBI" id="CHEBI:15378"/>
        <dbReference type="ChEBI" id="CHEBI:37565"/>
        <dbReference type="ChEBI" id="CHEBI:43474"/>
        <dbReference type="ChEBI" id="CHEBI:58189"/>
        <dbReference type="EC" id="3.6.5.4"/>
    </reaction>
</comment>
<comment type="similarity">
    <text evidence="1 9">Belongs to the GTP-binding SRP family. SRP54 subfamily.</text>
</comment>
<dbReference type="OrthoDB" id="9804720at2"/>
<keyword evidence="12" id="KW-1185">Reference proteome</keyword>
<protein>
    <recommendedName>
        <fullName evidence="9">Signal recognition particle protein</fullName>
        <ecNumber evidence="9">3.6.5.4</ecNumber>
    </recommendedName>
    <alternativeName>
        <fullName evidence="9">Fifty-four homolog</fullName>
    </alternativeName>
</protein>
<dbReference type="InterPro" id="IPR036891">
    <property type="entry name" value="Signal_recog_part_SRP54_M_sf"/>
</dbReference>
<dbReference type="SMART" id="SM00963">
    <property type="entry name" value="SRP54_N"/>
    <property type="match status" value="1"/>
</dbReference>
<dbReference type="GO" id="GO:0048500">
    <property type="term" value="C:signal recognition particle"/>
    <property type="evidence" value="ECO:0007669"/>
    <property type="project" value="UniProtKB-UniRule"/>
</dbReference>
<dbReference type="Gene3D" id="1.10.260.30">
    <property type="entry name" value="Signal recognition particle, SRP54 subunit, M-domain"/>
    <property type="match status" value="1"/>
</dbReference>
<evidence type="ECO:0000256" key="7">
    <source>
        <dbReference type="ARBA" id="ARBA00023274"/>
    </source>
</evidence>
<dbReference type="STRING" id="643867.Ftrac_0395"/>
<dbReference type="InterPro" id="IPR000897">
    <property type="entry name" value="SRP54_GTPase_dom"/>
</dbReference>
<comment type="subunit">
    <text evidence="9">Part of the signal recognition particle protein translocation system, which is composed of SRP and FtsY.</text>
</comment>
<sequence>MFDNLSYKLDRAFKTLKGQGQITEVNVATTVKEIRRALVDADVNFKVAKDVTDRIKEEALGRDVLISVSPGQLLVKITQEELAKMMGEKQVDISTEGSPSTILISGLQGSGKTTFSGKLANRLKKQGKQVLLAACDIYRPAAIDQLKVLGEQIGVEVYAEPENKDAVKIAKNAIKFAKDNGKSIVIVDTAGRLAVDEVMMKEISSLKKELNPSETLFVVDSMTGQDAVNTAKTFNEQLDFDGVVLTKLDGDTRGGAALSIRTVVEKPIKFISSGEKMEAIDLFYPDRMAQRILGMGDVVSLVEKAQETFDQEETNRLSKKIRKNQFDFEDFLSQLQQIKKMGNVKDLLGMLPGMGKQIKDLDIDDDAFKPVEAIIRSMTYEERSNPELMNASRKKRIAEGSGTSVQEINNLLKQFKDMRKMMKTMNKMSGSKRGLAGFNPFGK</sequence>
<dbReference type="PANTHER" id="PTHR11564:SF5">
    <property type="entry name" value="SIGNAL RECOGNITION PARTICLE SUBUNIT SRP54"/>
    <property type="match status" value="1"/>
</dbReference>
<dbReference type="InterPro" id="IPR042101">
    <property type="entry name" value="SRP54_N_sf"/>
</dbReference>
<evidence type="ECO:0000313" key="11">
    <source>
        <dbReference type="EMBL" id="ADR20401.1"/>
    </source>
</evidence>
<dbReference type="GO" id="GO:0003924">
    <property type="term" value="F:GTPase activity"/>
    <property type="evidence" value="ECO:0007669"/>
    <property type="project" value="UniProtKB-UniRule"/>
</dbReference>
<dbReference type="SUPFAM" id="SSF52540">
    <property type="entry name" value="P-loop containing nucleoside triphosphate hydrolases"/>
    <property type="match status" value="1"/>
</dbReference>
<keyword evidence="5 9" id="KW-0342">GTP-binding</keyword>
<dbReference type="GO" id="GO:0005525">
    <property type="term" value="F:GTP binding"/>
    <property type="evidence" value="ECO:0007669"/>
    <property type="project" value="UniProtKB-UniRule"/>
</dbReference>
<dbReference type="PANTHER" id="PTHR11564">
    <property type="entry name" value="SIGNAL RECOGNITION PARTICLE 54K PROTEIN SRP54"/>
    <property type="match status" value="1"/>
</dbReference>
<feature type="binding site" evidence="9">
    <location>
        <begin position="188"/>
        <end position="192"/>
    </location>
    <ligand>
        <name>GTP</name>
        <dbReference type="ChEBI" id="CHEBI:37565"/>
    </ligand>
</feature>
<dbReference type="GO" id="GO:0006614">
    <property type="term" value="P:SRP-dependent cotranslational protein targeting to membrane"/>
    <property type="evidence" value="ECO:0007669"/>
    <property type="project" value="InterPro"/>
</dbReference>
<dbReference type="Pfam" id="PF02978">
    <property type="entry name" value="SRP_SPB"/>
    <property type="match status" value="1"/>
</dbReference>
<comment type="subcellular location">
    <subcellularLocation>
        <location evidence="9">Cytoplasm</location>
    </subcellularLocation>
    <text evidence="9">The SRP-RNC complex is targeted to the cytoplasmic membrane.</text>
</comment>
<keyword evidence="2 9" id="KW-0547">Nucleotide-binding</keyword>
<dbReference type="HOGENOM" id="CLU_009301_6_0_10"/>
<dbReference type="eggNOG" id="COG0541">
    <property type="taxonomic scope" value="Bacteria"/>
</dbReference>
<evidence type="ECO:0000256" key="6">
    <source>
        <dbReference type="ARBA" id="ARBA00023135"/>
    </source>
</evidence>
<dbReference type="InterPro" id="IPR004125">
    <property type="entry name" value="Signal_recog_particle_SRP54_M"/>
</dbReference>
<dbReference type="InterPro" id="IPR013822">
    <property type="entry name" value="Signal_recog_particl_SRP54_hlx"/>
</dbReference>
<proteinExistence type="inferred from homology"/>
<dbReference type="EC" id="3.6.5.4" evidence="9"/>
<dbReference type="PROSITE" id="PS00300">
    <property type="entry name" value="SRP54"/>
    <property type="match status" value="1"/>
</dbReference>
<dbReference type="Gene3D" id="3.40.50.300">
    <property type="entry name" value="P-loop containing nucleotide triphosphate hydrolases"/>
    <property type="match status" value="1"/>
</dbReference>
<accession>E4TNE4</accession>
<dbReference type="InterPro" id="IPR003593">
    <property type="entry name" value="AAA+_ATPase"/>
</dbReference>
<feature type="binding site" evidence="9">
    <location>
        <begin position="106"/>
        <end position="113"/>
    </location>
    <ligand>
        <name>GTP</name>
        <dbReference type="ChEBI" id="CHEBI:37565"/>
    </ligand>
</feature>
<organism evidence="11 12">
    <name type="scientific">Marivirga tractuosa (strain ATCC 23168 / DSM 4126 / NBRC 15989 / NCIMB 1408 / VKM B-1430 / H-43)</name>
    <name type="common">Microscilla tractuosa</name>
    <name type="synonym">Flexibacter tractuosus</name>
    <dbReference type="NCBI Taxonomy" id="643867"/>
    <lineage>
        <taxon>Bacteria</taxon>
        <taxon>Pseudomonadati</taxon>
        <taxon>Bacteroidota</taxon>
        <taxon>Cytophagia</taxon>
        <taxon>Cytophagales</taxon>
        <taxon>Marivirgaceae</taxon>
        <taxon>Marivirga</taxon>
    </lineage>
</organism>
<dbReference type="SMART" id="SM00382">
    <property type="entry name" value="AAA"/>
    <property type="match status" value="1"/>
</dbReference>
<dbReference type="InterPro" id="IPR004780">
    <property type="entry name" value="SRP"/>
</dbReference>